<dbReference type="AlphaFoldDB" id="A0AA35PX07"/>
<accession>A0AA35PX07</accession>
<name>A0AA35PX07_9HYPO</name>
<evidence type="ECO:0000256" key="1">
    <source>
        <dbReference type="SAM" id="MobiDB-lite"/>
    </source>
</evidence>
<dbReference type="EMBL" id="CABFNP030000586">
    <property type="protein sequence ID" value="CAI6048280.1"/>
    <property type="molecule type" value="Genomic_DNA"/>
</dbReference>
<feature type="compositionally biased region" description="Polar residues" evidence="1">
    <location>
        <begin position="101"/>
        <end position="114"/>
    </location>
</feature>
<gene>
    <name evidence="2" type="ORF">CCHLO57077_00016539</name>
</gene>
<feature type="compositionally biased region" description="Low complexity" evidence="1">
    <location>
        <begin position="83"/>
        <end position="93"/>
    </location>
</feature>
<evidence type="ECO:0000313" key="3">
    <source>
        <dbReference type="Proteomes" id="UP001160390"/>
    </source>
</evidence>
<feature type="compositionally biased region" description="Acidic residues" evidence="1">
    <location>
        <begin position="41"/>
        <end position="53"/>
    </location>
</feature>
<proteinExistence type="predicted"/>
<dbReference type="Proteomes" id="UP001160390">
    <property type="component" value="Unassembled WGS sequence"/>
</dbReference>
<keyword evidence="3" id="KW-1185">Reference proteome</keyword>
<organism evidence="2 3">
    <name type="scientific">Clonostachys chloroleuca</name>
    <dbReference type="NCBI Taxonomy" id="1926264"/>
    <lineage>
        <taxon>Eukaryota</taxon>
        <taxon>Fungi</taxon>
        <taxon>Dikarya</taxon>
        <taxon>Ascomycota</taxon>
        <taxon>Pezizomycotina</taxon>
        <taxon>Sordariomycetes</taxon>
        <taxon>Hypocreomycetidae</taxon>
        <taxon>Hypocreales</taxon>
        <taxon>Bionectriaceae</taxon>
        <taxon>Clonostachys</taxon>
    </lineage>
</organism>
<sequence length="651" mass="74206">MDGDETDYENISSAESEADEHEAEPGAPVSPGSNAENPFVVDDDPSLDDEPNLADEPSLFVDDAPQFVEEVTDGDYVNDEDGQSSGSQSSSNESESEDSQTDASSEGQDQNNVFDSDAEEPPWSLVHCQEFCQPHWQRIHNKSYRRKCRIIRLTQEYCRVQRENRELRAEVEDLRARLAVRRQGRGRYKATWYELYRLRDNRENMPNGMAISWAQIYKKSCLEGNMSPVLTFVHPRLKLRSPLPRDEQPQPQNEQNTHPTRGGAFVFWAHLPAGVQLEVLRHLLVFTDGPIHAISRLDPYQEPPDPPRNRLGKISYLHRFHVGIRSVSLTYALDPQKVLDPLSGRFAKGIGSRLQRVQSISLLWKGSQYLTFKPTEHGQWSSRRTHPLLWLSEAKRLLNVEFFLQESHPEVMRRKHEPRALINHMAEKTNLQPSYRLHRDLRTLQGLDYILCLRGLKKVDFFDFDKWKNDGVIEQVRDYRFVMDVKNNVCRPKAPHDAETSEIRNLAPTVPGYVMESGDWDALERFLTKHFGIQTGQIPLQRGYAPVRVHPVNTFIVIDSDGEDDSDTRSSVRFGSGSGILEERQSTSSATSAMEEDGSDPDSEQPMASTETKAESLDEVMDFDVIDPADDEMSDDEEDGDEFGDAMDLGE</sequence>
<protein>
    <submittedName>
        <fullName evidence="2">Uncharacterized protein</fullName>
    </submittedName>
</protein>
<evidence type="ECO:0000313" key="2">
    <source>
        <dbReference type="EMBL" id="CAI6048280.1"/>
    </source>
</evidence>
<feature type="region of interest" description="Disordered" evidence="1">
    <location>
        <begin position="1"/>
        <end position="119"/>
    </location>
</feature>
<feature type="compositionally biased region" description="Acidic residues" evidence="1">
    <location>
        <begin position="594"/>
        <end position="603"/>
    </location>
</feature>
<feature type="compositionally biased region" description="Acidic residues" evidence="1">
    <location>
        <begin position="617"/>
        <end position="651"/>
    </location>
</feature>
<feature type="region of interest" description="Disordered" evidence="1">
    <location>
        <begin position="559"/>
        <end position="651"/>
    </location>
</feature>
<comment type="caution">
    <text evidence="2">The sequence shown here is derived from an EMBL/GenBank/DDBJ whole genome shotgun (WGS) entry which is preliminary data.</text>
</comment>
<reference evidence="2" key="1">
    <citation type="submission" date="2023-01" db="EMBL/GenBank/DDBJ databases">
        <authorList>
            <person name="Piombo E."/>
        </authorList>
    </citation>
    <scope>NUCLEOTIDE SEQUENCE</scope>
</reference>
<feature type="compositionally biased region" description="Acidic residues" evidence="1">
    <location>
        <begin position="70"/>
        <end position="82"/>
    </location>
</feature>